<feature type="signal peptide" evidence="1">
    <location>
        <begin position="1"/>
        <end position="24"/>
    </location>
</feature>
<protein>
    <recommendedName>
        <fullName evidence="4">CHAT domain-containing protein</fullName>
    </recommendedName>
</protein>
<dbReference type="Proteomes" id="UP000321204">
    <property type="component" value="Chromosome"/>
</dbReference>
<dbReference type="EMBL" id="CP042433">
    <property type="protein sequence ID" value="QEC57810.1"/>
    <property type="molecule type" value="Genomic_DNA"/>
</dbReference>
<organism evidence="2 3">
    <name type="scientific">Flavisolibacter ginsenosidimutans</name>
    <dbReference type="NCBI Taxonomy" id="661481"/>
    <lineage>
        <taxon>Bacteria</taxon>
        <taxon>Pseudomonadati</taxon>
        <taxon>Bacteroidota</taxon>
        <taxon>Chitinophagia</taxon>
        <taxon>Chitinophagales</taxon>
        <taxon>Chitinophagaceae</taxon>
        <taxon>Flavisolibacter</taxon>
    </lineage>
</organism>
<dbReference type="KEGG" id="fgg:FSB75_18510"/>
<keyword evidence="3" id="KW-1185">Reference proteome</keyword>
<evidence type="ECO:0000313" key="3">
    <source>
        <dbReference type="Proteomes" id="UP000321204"/>
    </source>
</evidence>
<proteinExistence type="predicted"/>
<keyword evidence="1" id="KW-0732">Signal</keyword>
<gene>
    <name evidence="2" type="ORF">FSB75_18510</name>
</gene>
<evidence type="ECO:0000313" key="2">
    <source>
        <dbReference type="EMBL" id="QEC57810.1"/>
    </source>
</evidence>
<evidence type="ECO:0008006" key="4">
    <source>
        <dbReference type="Google" id="ProtNLM"/>
    </source>
</evidence>
<dbReference type="RefSeq" id="WP_146790518.1">
    <property type="nucleotide sequence ID" value="NZ_BAABIO010000003.1"/>
</dbReference>
<dbReference type="AlphaFoldDB" id="A0A5B8UP46"/>
<evidence type="ECO:0000256" key="1">
    <source>
        <dbReference type="SAM" id="SignalP"/>
    </source>
</evidence>
<accession>A0A5B8UP46</accession>
<name>A0A5B8UP46_9BACT</name>
<reference evidence="2 3" key="1">
    <citation type="journal article" date="2015" name="Int. J. Syst. Evol. Microbiol.">
        <title>Flavisolibacter ginsenosidimutans sp. nov., with ginsenoside-converting activity isolated from soil used for cultivating ginseng.</title>
        <authorList>
            <person name="Zhao Y."/>
            <person name="Liu Q."/>
            <person name="Kang M.S."/>
            <person name="Jin F."/>
            <person name="Yu H."/>
            <person name="Im W.T."/>
        </authorList>
    </citation>
    <scope>NUCLEOTIDE SEQUENCE [LARGE SCALE GENOMIC DNA]</scope>
    <source>
        <strain evidence="2 3">Gsoil 636</strain>
    </source>
</reference>
<sequence>MRRMTYPFWLITFLFFGISSVAVAQNSVGAGCKPPISRVRWHDEIDKAQKHLLDQKLNAGDNDDLNFFVNAALTKRVDALQCAIEADASMREQQKIAYLRGIEYLLRNFSSSYRARLLTAAQFPVSLDAFETAMNLNKKGESILPVIQKYHYEVGKLLVNNIAFDRNSGLHDAKFQLVLKNIELHPEKAFAILKDNSDLPFRDSIIKIAAYKNPRQLYDYAAADNRLGYAIRAIDDPFIKEVSKMAKSSSGQLYFPFLHNILKGKISRADIDAVKDNPVKYYKLLVKTKIGYIQDQLNGEKIIEMDALSAMLQTKALENFIKPINDLHETENLAVRFKALEPLNAEELYYVVIAGERDLYTSSYIKGVYPKMMQRIGNRGDSLFLLVGFDHFKKFIRMAAGYNMLPDFLASFPDKDAAKTLMTAFVNGLDKTGSLEDGVDVADSYASISETMKPVAAQMLENVKHNYNEAVQVNNKKGMVIYDLLYKLFESATDSSINLSKEFNIPPVYSVSYQSLTNGDSDGRVIMQVFFYGDKDGRMNYSKFVPQFPASLWKRSETKQWVSFSSIKGKPVVVYANKPLDEESGEVDKAQAALCEYLNEKELNPTIVVHRGHSYYAPYTIEQLAPSAKIVFMGSCGGYHLIHDVLERAEDAHIIASKQIGKQMINQPLIDMIMEKVRAGSNIDWIPFWQEFQKRYGNIEGFGDYVPPHKNLGAIFIKAYKNAMGGEGEGVGI</sequence>
<feature type="chain" id="PRO_5022933616" description="CHAT domain-containing protein" evidence="1">
    <location>
        <begin position="25"/>
        <end position="733"/>
    </location>
</feature>
<dbReference type="PROSITE" id="PS51257">
    <property type="entry name" value="PROKAR_LIPOPROTEIN"/>
    <property type="match status" value="1"/>
</dbReference>
<dbReference type="OrthoDB" id="620210at2"/>